<feature type="transmembrane region" description="Helical" evidence="9">
    <location>
        <begin position="86"/>
        <end position="107"/>
    </location>
</feature>
<dbReference type="InterPro" id="IPR007387">
    <property type="entry name" value="TRAP_DctQ"/>
</dbReference>
<sequence length="159" mass="18941">MVKKIADFLEKVQLKMGVFFLSLFFFVIVLQMFVRYIGVSLIWTEEVSTYSFIWAVFMGASVMIHRRGHFRFSLVYEKLTGKKKRFLEMLIDFILLIFSLAILYYGIIATANFWNYNWYSLTDFKMGYMFISIPIMGLSMFVYGLDHLVDNYKELRRGE</sequence>
<proteinExistence type="inferred from homology"/>
<protein>
    <submittedName>
        <fullName evidence="11">TRAP-type C4-dicarboxylate transport system permease small subunit</fullName>
    </submittedName>
</protein>
<evidence type="ECO:0000313" key="11">
    <source>
        <dbReference type="EMBL" id="TDO95181.1"/>
    </source>
</evidence>
<evidence type="ECO:0000259" key="10">
    <source>
        <dbReference type="Pfam" id="PF04290"/>
    </source>
</evidence>
<dbReference type="AlphaFoldDB" id="A0A4R6M1S8"/>
<comment type="similarity">
    <text evidence="8">Belongs to the TRAP transporter small permease family.</text>
</comment>
<dbReference type="GO" id="GO:0005886">
    <property type="term" value="C:plasma membrane"/>
    <property type="evidence" value="ECO:0007669"/>
    <property type="project" value="UniProtKB-SubCell"/>
</dbReference>
<keyword evidence="6 9" id="KW-1133">Transmembrane helix</keyword>
<name>A0A4R6M1S8_9FIRM</name>
<evidence type="ECO:0000256" key="3">
    <source>
        <dbReference type="ARBA" id="ARBA00022475"/>
    </source>
</evidence>
<keyword evidence="4" id="KW-0997">Cell inner membrane</keyword>
<evidence type="ECO:0000256" key="2">
    <source>
        <dbReference type="ARBA" id="ARBA00022448"/>
    </source>
</evidence>
<feature type="transmembrane region" description="Helical" evidence="9">
    <location>
        <begin position="127"/>
        <end position="149"/>
    </location>
</feature>
<reference evidence="11 12" key="1">
    <citation type="submission" date="2019-03" db="EMBL/GenBank/DDBJ databases">
        <title>Subsurface microbial communities from deep shales in Ohio and West Virginia, USA.</title>
        <authorList>
            <person name="Wrighton K."/>
        </authorList>
    </citation>
    <scope>NUCLEOTIDE SEQUENCE [LARGE SCALE GENOMIC DNA]</scope>
    <source>
        <strain evidence="11 12">MA284_T2</strain>
    </source>
</reference>
<accession>A0A4R6M1S8</accession>
<dbReference type="Proteomes" id="UP000295064">
    <property type="component" value="Unassembled WGS sequence"/>
</dbReference>
<feature type="transmembrane region" description="Helical" evidence="9">
    <location>
        <begin position="12"/>
        <end position="37"/>
    </location>
</feature>
<dbReference type="EMBL" id="SNWX01000001">
    <property type="protein sequence ID" value="TDO95181.1"/>
    <property type="molecule type" value="Genomic_DNA"/>
</dbReference>
<comment type="subcellular location">
    <subcellularLocation>
        <location evidence="1">Cell inner membrane</location>
        <topology evidence="1">Multi-pass membrane protein</topology>
    </subcellularLocation>
</comment>
<evidence type="ECO:0000256" key="5">
    <source>
        <dbReference type="ARBA" id="ARBA00022692"/>
    </source>
</evidence>
<dbReference type="GO" id="GO:0022857">
    <property type="term" value="F:transmembrane transporter activity"/>
    <property type="evidence" value="ECO:0007669"/>
    <property type="project" value="TreeGrafter"/>
</dbReference>
<keyword evidence="3" id="KW-1003">Cell membrane</keyword>
<feature type="domain" description="Tripartite ATP-independent periplasmic transporters DctQ component" evidence="10">
    <location>
        <begin position="25"/>
        <end position="151"/>
    </location>
</feature>
<keyword evidence="7 9" id="KW-0472">Membrane</keyword>
<evidence type="ECO:0000256" key="8">
    <source>
        <dbReference type="ARBA" id="ARBA00038436"/>
    </source>
</evidence>
<organism evidence="11 12">
    <name type="scientific">Halanaerobium saccharolyticum</name>
    <dbReference type="NCBI Taxonomy" id="43595"/>
    <lineage>
        <taxon>Bacteria</taxon>
        <taxon>Bacillati</taxon>
        <taxon>Bacillota</taxon>
        <taxon>Clostridia</taxon>
        <taxon>Halanaerobiales</taxon>
        <taxon>Halanaerobiaceae</taxon>
        <taxon>Halanaerobium</taxon>
    </lineage>
</organism>
<dbReference type="PANTHER" id="PTHR35011:SF2">
    <property type="entry name" value="2,3-DIKETO-L-GULONATE TRAP TRANSPORTER SMALL PERMEASE PROTEIN YIAM"/>
    <property type="match status" value="1"/>
</dbReference>
<keyword evidence="2" id="KW-0813">Transport</keyword>
<dbReference type="Pfam" id="PF04290">
    <property type="entry name" value="DctQ"/>
    <property type="match status" value="1"/>
</dbReference>
<dbReference type="InterPro" id="IPR055348">
    <property type="entry name" value="DctQ"/>
</dbReference>
<keyword evidence="5 9" id="KW-0812">Transmembrane</keyword>
<evidence type="ECO:0000256" key="9">
    <source>
        <dbReference type="SAM" id="Phobius"/>
    </source>
</evidence>
<feature type="transmembrane region" description="Helical" evidence="9">
    <location>
        <begin position="49"/>
        <end position="65"/>
    </location>
</feature>
<evidence type="ECO:0000313" key="12">
    <source>
        <dbReference type="Proteomes" id="UP000295064"/>
    </source>
</evidence>
<evidence type="ECO:0000256" key="7">
    <source>
        <dbReference type="ARBA" id="ARBA00023136"/>
    </source>
</evidence>
<evidence type="ECO:0000256" key="1">
    <source>
        <dbReference type="ARBA" id="ARBA00004429"/>
    </source>
</evidence>
<dbReference type="GO" id="GO:0015740">
    <property type="term" value="P:C4-dicarboxylate transport"/>
    <property type="evidence" value="ECO:0007669"/>
    <property type="project" value="TreeGrafter"/>
</dbReference>
<comment type="caution">
    <text evidence="11">The sequence shown here is derived from an EMBL/GenBank/DDBJ whole genome shotgun (WGS) entry which is preliminary data.</text>
</comment>
<dbReference type="PANTHER" id="PTHR35011">
    <property type="entry name" value="2,3-DIKETO-L-GULONATE TRAP TRANSPORTER SMALL PERMEASE PROTEIN YIAM"/>
    <property type="match status" value="1"/>
</dbReference>
<gene>
    <name evidence="11" type="ORF">DFR79_101180</name>
</gene>
<evidence type="ECO:0000256" key="6">
    <source>
        <dbReference type="ARBA" id="ARBA00022989"/>
    </source>
</evidence>
<dbReference type="RefSeq" id="WP_208107468.1">
    <property type="nucleotide sequence ID" value="NZ_SNWX01000001.1"/>
</dbReference>
<evidence type="ECO:0000256" key="4">
    <source>
        <dbReference type="ARBA" id="ARBA00022519"/>
    </source>
</evidence>